<evidence type="ECO:0000313" key="1">
    <source>
        <dbReference type="EMBL" id="GGH61608.1"/>
    </source>
</evidence>
<reference evidence="1" key="2">
    <citation type="submission" date="2020-09" db="EMBL/GenBank/DDBJ databases">
        <authorList>
            <person name="Sun Q."/>
            <person name="Zhou Y."/>
        </authorList>
    </citation>
    <scope>NUCLEOTIDE SEQUENCE</scope>
    <source>
        <strain evidence="1">CGMCC 1.15290</strain>
    </source>
</reference>
<gene>
    <name evidence="1" type="ORF">GCM10011379_10760</name>
</gene>
<proteinExistence type="predicted"/>
<accession>A0A917IS33</accession>
<evidence type="ECO:0000313" key="2">
    <source>
        <dbReference type="Proteomes" id="UP000627292"/>
    </source>
</evidence>
<protein>
    <submittedName>
        <fullName evidence="1">Uncharacterized protein</fullName>
    </submittedName>
</protein>
<name>A0A917IS33_9BACT</name>
<dbReference type="AlphaFoldDB" id="A0A917IS33"/>
<reference evidence="1" key="1">
    <citation type="journal article" date="2014" name="Int. J. Syst. Evol. Microbiol.">
        <title>Complete genome sequence of Corynebacterium casei LMG S-19264T (=DSM 44701T), isolated from a smear-ripened cheese.</title>
        <authorList>
            <consortium name="US DOE Joint Genome Institute (JGI-PGF)"/>
            <person name="Walter F."/>
            <person name="Albersmeier A."/>
            <person name="Kalinowski J."/>
            <person name="Ruckert C."/>
        </authorList>
    </citation>
    <scope>NUCLEOTIDE SEQUENCE</scope>
    <source>
        <strain evidence="1">CGMCC 1.15290</strain>
    </source>
</reference>
<dbReference type="EMBL" id="BMIB01000001">
    <property type="protein sequence ID" value="GGH61608.1"/>
    <property type="molecule type" value="Genomic_DNA"/>
</dbReference>
<keyword evidence="2" id="KW-1185">Reference proteome</keyword>
<dbReference type="Proteomes" id="UP000627292">
    <property type="component" value="Unassembled WGS sequence"/>
</dbReference>
<dbReference type="RefSeq" id="WP_188950943.1">
    <property type="nucleotide sequence ID" value="NZ_BMIB01000001.1"/>
</dbReference>
<sequence>MYLLALGSDIMVQQVWGRVEQALAVVGLLALVPIEQNDVIGCPKNEFPELREAVGSLLEELINDFDIPVIQVARSVAQRKKKILRYMKGGVNV</sequence>
<comment type="caution">
    <text evidence="1">The sequence shown here is derived from an EMBL/GenBank/DDBJ whole genome shotgun (WGS) entry which is preliminary data.</text>
</comment>
<organism evidence="1 2">
    <name type="scientific">Filimonas zeae</name>
    <dbReference type="NCBI Taxonomy" id="1737353"/>
    <lineage>
        <taxon>Bacteria</taxon>
        <taxon>Pseudomonadati</taxon>
        <taxon>Bacteroidota</taxon>
        <taxon>Chitinophagia</taxon>
        <taxon>Chitinophagales</taxon>
        <taxon>Chitinophagaceae</taxon>
        <taxon>Filimonas</taxon>
    </lineage>
</organism>